<organism evidence="1 2">
    <name type="scientific">Amphibacillus marinus</name>
    <dbReference type="NCBI Taxonomy" id="872970"/>
    <lineage>
        <taxon>Bacteria</taxon>
        <taxon>Bacillati</taxon>
        <taxon>Bacillota</taxon>
        <taxon>Bacilli</taxon>
        <taxon>Bacillales</taxon>
        <taxon>Bacillaceae</taxon>
        <taxon>Amphibacillus</taxon>
    </lineage>
</organism>
<protein>
    <submittedName>
        <fullName evidence="1">Uncharacterized protein</fullName>
    </submittedName>
</protein>
<dbReference type="OrthoDB" id="2974675at2"/>
<sequence>MRQSRQQVKYFLRKWLYYDSNFDILADFEKQNMKILYSSLKQMSEAERAFLAEKYRVKGIPINDDVLAANKGMSLQAYRDLRIEHEDKLGPLIEVAKDQFKKFDEEEQISPSTNSKQRLKLSRADLMEMDALFQDFFGMG</sequence>
<proteinExistence type="predicted"/>
<reference evidence="1 2" key="1">
    <citation type="submission" date="2016-10" db="EMBL/GenBank/DDBJ databases">
        <authorList>
            <person name="de Groot N.N."/>
        </authorList>
    </citation>
    <scope>NUCLEOTIDE SEQUENCE [LARGE SCALE GENOMIC DNA]</scope>
    <source>
        <strain evidence="1 2">CGMCC 1.10434</strain>
    </source>
</reference>
<gene>
    <name evidence="1" type="ORF">SAMN04488134_102137</name>
</gene>
<dbReference type="Proteomes" id="UP000199300">
    <property type="component" value="Unassembled WGS sequence"/>
</dbReference>
<evidence type="ECO:0000313" key="1">
    <source>
        <dbReference type="EMBL" id="SEN86751.1"/>
    </source>
</evidence>
<dbReference type="STRING" id="872970.SAMN04488134_102137"/>
<dbReference type="AlphaFoldDB" id="A0A1H8K1V5"/>
<evidence type="ECO:0000313" key="2">
    <source>
        <dbReference type="Proteomes" id="UP000199300"/>
    </source>
</evidence>
<dbReference type="EMBL" id="FODJ01000002">
    <property type="protein sequence ID" value="SEN86751.1"/>
    <property type="molecule type" value="Genomic_DNA"/>
</dbReference>
<accession>A0A1H8K1V5</accession>
<name>A0A1H8K1V5_9BACI</name>
<keyword evidence="2" id="KW-1185">Reference proteome</keyword>
<dbReference type="RefSeq" id="WP_091495291.1">
    <property type="nucleotide sequence ID" value="NZ_FODJ01000002.1"/>
</dbReference>